<dbReference type="Proteomes" id="UP001060170">
    <property type="component" value="Chromosome 8"/>
</dbReference>
<organism evidence="1 2">
    <name type="scientific">Puccinia striiformis f. sp. tritici</name>
    <dbReference type="NCBI Taxonomy" id="168172"/>
    <lineage>
        <taxon>Eukaryota</taxon>
        <taxon>Fungi</taxon>
        <taxon>Dikarya</taxon>
        <taxon>Basidiomycota</taxon>
        <taxon>Pucciniomycotina</taxon>
        <taxon>Pucciniomycetes</taxon>
        <taxon>Pucciniales</taxon>
        <taxon>Pucciniaceae</taxon>
        <taxon>Puccinia</taxon>
    </lineage>
</organism>
<evidence type="ECO:0000313" key="1">
    <source>
        <dbReference type="EMBL" id="KAI7949741.1"/>
    </source>
</evidence>
<keyword evidence="2" id="KW-1185">Reference proteome</keyword>
<proteinExistence type="predicted"/>
<name>A0ACC0EAR7_9BASI</name>
<accession>A0ACC0EAR7</accession>
<dbReference type="EMBL" id="CM045872">
    <property type="protein sequence ID" value="KAI7949741.1"/>
    <property type="molecule type" value="Genomic_DNA"/>
</dbReference>
<protein>
    <submittedName>
        <fullName evidence="1">Uncharacterized protein</fullName>
    </submittedName>
</protein>
<reference evidence="2" key="1">
    <citation type="journal article" date="2018" name="BMC Genomics">
        <title>Genomic insights into host adaptation between the wheat stripe rust pathogen (Puccinia striiformis f. sp. tritici) and the barley stripe rust pathogen (Puccinia striiformis f. sp. hordei).</title>
        <authorList>
            <person name="Xia C."/>
            <person name="Wang M."/>
            <person name="Yin C."/>
            <person name="Cornejo O.E."/>
            <person name="Hulbert S.H."/>
            <person name="Chen X."/>
        </authorList>
    </citation>
    <scope>NUCLEOTIDE SEQUENCE [LARGE SCALE GENOMIC DNA]</scope>
    <source>
        <strain evidence="2">93-210</strain>
    </source>
</reference>
<evidence type="ECO:0000313" key="2">
    <source>
        <dbReference type="Proteomes" id="UP001060170"/>
    </source>
</evidence>
<sequence>MHVDGAEAGPWSDRYFSDHVLPDRAPGMQDSQTLRRTQTGLGLGGSVEGIQGRLTEEKELQFLREQLTTYIEAIRPKNPKSKLFQKKIDTNEPMESASDLLQYAEQLQVIHKSIPTSPKDRLLLKWTDNPVVFDGREPPSPPVPTRESTLEKFKTMDTLVERMMGTLSIKIPSFKGIGSRTRAAKADPLQEVSEVPKSSSRSPLAERIAPIPLMPGTLSSDPLNRIMDMAAQERLRSLHGLLDEIMPLGKAQKRTGTNDEYYASLLLQRFVFRTVQFMYEHELISSDHLKSFFAMKDTASLATINVYRSCTASRRSLFRYSELRLLGFCYSNDFADFVDEGVQHSFLVRSRLTQETTAANILFFLLESLTKSGTAIEMIIPKDDLERFQRAALLLASCDP</sequence>
<comment type="caution">
    <text evidence="1">The sequence shown here is derived from an EMBL/GenBank/DDBJ whole genome shotgun (WGS) entry which is preliminary data.</text>
</comment>
<reference evidence="2" key="2">
    <citation type="journal article" date="2018" name="Mol. Plant Microbe Interact.">
        <title>Genome sequence resources for the wheat stripe rust pathogen (Puccinia striiformis f. sp. tritici) and the barley stripe rust pathogen (Puccinia striiformis f. sp. hordei).</title>
        <authorList>
            <person name="Xia C."/>
            <person name="Wang M."/>
            <person name="Yin C."/>
            <person name="Cornejo O.E."/>
            <person name="Hulbert S.H."/>
            <person name="Chen X."/>
        </authorList>
    </citation>
    <scope>NUCLEOTIDE SEQUENCE [LARGE SCALE GENOMIC DNA]</scope>
    <source>
        <strain evidence="2">93-210</strain>
    </source>
</reference>
<gene>
    <name evidence="1" type="ORF">MJO28_008562</name>
</gene>
<reference evidence="1 2" key="3">
    <citation type="journal article" date="2022" name="Microbiol. Spectr.">
        <title>Folding features and dynamics of 3D genome architecture in plant fungal pathogens.</title>
        <authorList>
            <person name="Xia C."/>
        </authorList>
    </citation>
    <scope>NUCLEOTIDE SEQUENCE [LARGE SCALE GENOMIC DNA]</scope>
    <source>
        <strain evidence="1 2">93-210</strain>
    </source>
</reference>